<feature type="transmembrane region" description="Helical" evidence="1">
    <location>
        <begin position="6"/>
        <end position="22"/>
    </location>
</feature>
<dbReference type="EMBL" id="JAFEVO010000001">
    <property type="protein sequence ID" value="MBS3180974.1"/>
    <property type="molecule type" value="Genomic_DNA"/>
</dbReference>
<dbReference type="Proteomes" id="UP000811492">
    <property type="component" value="Unassembled WGS sequence"/>
</dbReference>
<dbReference type="InterPro" id="IPR046675">
    <property type="entry name" value="DUF6545"/>
</dbReference>
<evidence type="ECO:0000313" key="4">
    <source>
        <dbReference type="Proteomes" id="UP000811492"/>
    </source>
</evidence>
<feature type="transmembrane region" description="Helical" evidence="1">
    <location>
        <begin position="60"/>
        <end position="81"/>
    </location>
</feature>
<dbReference type="RefSeq" id="WP_211648141.1">
    <property type="nucleotide sequence ID" value="NZ_JAFEVO010000001.1"/>
</dbReference>
<feature type="transmembrane region" description="Helical" evidence="1">
    <location>
        <begin position="93"/>
        <end position="114"/>
    </location>
</feature>
<accession>A0ABS5M1A3</accession>
<keyword evidence="1" id="KW-1133">Transmembrane helix</keyword>
<gene>
    <name evidence="3" type="ORF">JSQ98_01950</name>
</gene>
<protein>
    <recommendedName>
        <fullName evidence="2">DUF6545 domain-containing protein</fullName>
    </recommendedName>
</protein>
<proteinExistence type="predicted"/>
<name>A0ABS5M1A3_9MICO</name>
<feature type="transmembrane region" description="Helical" evidence="1">
    <location>
        <begin position="134"/>
        <end position="156"/>
    </location>
</feature>
<sequence>MTQVLVAGVMWALVVSLLILRRGRADRSITYAAVMIALAMTLNVDPVYEVTDPLLGGTNIVTLIGDALLMIGLYFLGHGVMKAGDYRPRLIRLAVGRPALCVALALVLALFLSINSGATTTTFMHDIGDQLQAFFYSVTVFTYCGVVMAAMHALAISQWTATRGLMRVPAVCLTLGSASGIVLCISVWVMDIAHVTGATSVLEAASAWYGPLTLASFLLLCAGFVAQPLARILRRQSHGVKTDALLAQLEPMWHTATKLRPGLSNQQHSNGLSTDPESQLHRHVVEIRDAMIDPRIDYVINDYQLAILERAEQHLLGAPLAKRNDGTTA</sequence>
<keyword evidence="4" id="KW-1185">Reference proteome</keyword>
<keyword evidence="1" id="KW-0472">Membrane</keyword>
<dbReference type="Pfam" id="PF20182">
    <property type="entry name" value="DUF6545"/>
    <property type="match status" value="1"/>
</dbReference>
<feature type="transmembrane region" description="Helical" evidence="1">
    <location>
        <begin position="208"/>
        <end position="226"/>
    </location>
</feature>
<comment type="caution">
    <text evidence="3">The sequence shown here is derived from an EMBL/GenBank/DDBJ whole genome shotgun (WGS) entry which is preliminary data.</text>
</comment>
<feature type="transmembrane region" description="Helical" evidence="1">
    <location>
        <begin position="168"/>
        <end position="188"/>
    </location>
</feature>
<keyword evidence="1" id="KW-0812">Transmembrane</keyword>
<evidence type="ECO:0000259" key="2">
    <source>
        <dbReference type="Pfam" id="PF20182"/>
    </source>
</evidence>
<evidence type="ECO:0000256" key="1">
    <source>
        <dbReference type="SAM" id="Phobius"/>
    </source>
</evidence>
<organism evidence="3 4">
    <name type="scientific">Leucobacter manosquensis</name>
    <dbReference type="NCBI Taxonomy" id="2810611"/>
    <lineage>
        <taxon>Bacteria</taxon>
        <taxon>Bacillati</taxon>
        <taxon>Actinomycetota</taxon>
        <taxon>Actinomycetes</taxon>
        <taxon>Micrococcales</taxon>
        <taxon>Microbacteriaceae</taxon>
        <taxon>Leucobacter</taxon>
    </lineage>
</organism>
<evidence type="ECO:0000313" key="3">
    <source>
        <dbReference type="EMBL" id="MBS3180974.1"/>
    </source>
</evidence>
<feature type="domain" description="DUF6545" evidence="2">
    <location>
        <begin position="246"/>
        <end position="293"/>
    </location>
</feature>
<feature type="transmembrane region" description="Helical" evidence="1">
    <location>
        <begin position="29"/>
        <end position="48"/>
    </location>
</feature>
<reference evidence="3 4" key="1">
    <citation type="submission" date="2021-02" db="EMBL/GenBank/DDBJ databases">
        <title>Draft genome and description of Leucobacter sp nov strain Marseille-Q4368.</title>
        <authorList>
            <person name="Boxberger M."/>
            <person name="La Scola B."/>
        </authorList>
    </citation>
    <scope>NUCLEOTIDE SEQUENCE [LARGE SCALE GENOMIC DNA]</scope>
    <source>
        <strain evidence="3 4">Marseille-Q4368</strain>
    </source>
</reference>